<evidence type="ECO:0000256" key="2">
    <source>
        <dbReference type="ARBA" id="ARBA00006171"/>
    </source>
</evidence>
<dbReference type="InterPro" id="IPR023198">
    <property type="entry name" value="PGP-like_dom2"/>
</dbReference>
<dbReference type="SFLD" id="SFLDS00003">
    <property type="entry name" value="Haloacid_Dehalogenase"/>
    <property type="match status" value="1"/>
</dbReference>
<dbReference type="SUPFAM" id="SSF56784">
    <property type="entry name" value="HAD-like"/>
    <property type="match status" value="1"/>
</dbReference>
<dbReference type="PANTHER" id="PTHR46193">
    <property type="entry name" value="6-PHOSPHOGLUCONATE PHOSPHATASE"/>
    <property type="match status" value="1"/>
</dbReference>
<dbReference type="NCBIfam" id="TIGR01509">
    <property type="entry name" value="HAD-SF-IA-v3"/>
    <property type="match status" value="1"/>
</dbReference>
<evidence type="ECO:0000256" key="3">
    <source>
        <dbReference type="ARBA" id="ARBA00022723"/>
    </source>
</evidence>
<gene>
    <name evidence="5" type="ORF">F993_03767</name>
</gene>
<reference evidence="5 6" key="1">
    <citation type="submission" date="2013-02" db="EMBL/GenBank/DDBJ databases">
        <title>The Genome Sequence of Acinetobacter sp. NIPH 809.</title>
        <authorList>
            <consortium name="The Broad Institute Genome Sequencing Platform"/>
            <consortium name="The Broad Institute Genome Sequencing Center for Infectious Disease"/>
            <person name="Cerqueira G."/>
            <person name="Feldgarden M."/>
            <person name="Courvalin P."/>
            <person name="Perichon B."/>
            <person name="Grillot-Courvalin C."/>
            <person name="Clermont D."/>
            <person name="Rocha E."/>
            <person name="Yoon E.-J."/>
            <person name="Nemec A."/>
            <person name="Walker B."/>
            <person name="Young S.K."/>
            <person name="Zeng Q."/>
            <person name="Gargeya S."/>
            <person name="Fitzgerald M."/>
            <person name="Haas B."/>
            <person name="Abouelleil A."/>
            <person name="Alvarado L."/>
            <person name="Arachchi H.M."/>
            <person name="Berlin A.M."/>
            <person name="Chapman S.B."/>
            <person name="Dewar J."/>
            <person name="Goldberg J."/>
            <person name="Griggs A."/>
            <person name="Gujja S."/>
            <person name="Hansen M."/>
            <person name="Howarth C."/>
            <person name="Imamovic A."/>
            <person name="Larimer J."/>
            <person name="McCowan C."/>
            <person name="Murphy C."/>
            <person name="Neiman D."/>
            <person name="Pearson M."/>
            <person name="Priest M."/>
            <person name="Roberts A."/>
            <person name="Saif S."/>
            <person name="Shea T."/>
            <person name="Sisk P."/>
            <person name="Sykes S."/>
            <person name="Wortman J."/>
            <person name="Nusbaum C."/>
            <person name="Birren B."/>
        </authorList>
    </citation>
    <scope>NUCLEOTIDE SEQUENCE [LARGE SCALE GENOMIC DNA]</scope>
    <source>
        <strain evidence="5 6">NIPH 809</strain>
    </source>
</reference>
<evidence type="ECO:0000256" key="1">
    <source>
        <dbReference type="ARBA" id="ARBA00001946"/>
    </source>
</evidence>
<dbReference type="Proteomes" id="UP000013034">
    <property type="component" value="Unassembled WGS sequence"/>
</dbReference>
<evidence type="ECO:0000313" key="6">
    <source>
        <dbReference type="Proteomes" id="UP000013034"/>
    </source>
</evidence>
<proteinExistence type="inferred from homology"/>
<comment type="cofactor">
    <cofactor evidence="1">
        <name>Mg(2+)</name>
        <dbReference type="ChEBI" id="CHEBI:18420"/>
    </cofactor>
</comment>
<dbReference type="SFLD" id="SFLDG01129">
    <property type="entry name" value="C1.5:_HAD__Beta-PGM__Phosphata"/>
    <property type="match status" value="1"/>
</dbReference>
<evidence type="ECO:0000313" key="5">
    <source>
        <dbReference type="EMBL" id="ENU21838.1"/>
    </source>
</evidence>
<comment type="similarity">
    <text evidence="2">Belongs to the HAD-like hydrolase superfamily. CbbY/CbbZ/Gph/YieH family.</text>
</comment>
<keyword evidence="3" id="KW-0479">Metal-binding</keyword>
<dbReference type="Gene3D" id="3.40.50.1000">
    <property type="entry name" value="HAD superfamily/HAD-like"/>
    <property type="match status" value="1"/>
</dbReference>
<dbReference type="InterPro" id="IPR036412">
    <property type="entry name" value="HAD-like_sf"/>
</dbReference>
<keyword evidence="6" id="KW-1185">Reference proteome</keyword>
<protein>
    <recommendedName>
        <fullName evidence="7">HAD family hydrolase</fullName>
    </recommendedName>
</protein>
<keyword evidence="4" id="KW-0460">Magnesium</keyword>
<dbReference type="Gene3D" id="1.10.150.240">
    <property type="entry name" value="Putative phosphatase, domain 2"/>
    <property type="match status" value="1"/>
</dbReference>
<organism evidence="5 6">
    <name type="scientific">Acinetobacter proteolyticus</name>
    <dbReference type="NCBI Taxonomy" id="1776741"/>
    <lineage>
        <taxon>Bacteria</taxon>
        <taxon>Pseudomonadati</taxon>
        <taxon>Pseudomonadota</taxon>
        <taxon>Gammaproteobacteria</taxon>
        <taxon>Moraxellales</taxon>
        <taxon>Moraxellaceae</taxon>
        <taxon>Acinetobacter</taxon>
    </lineage>
</organism>
<accession>A0ABN0J9J4</accession>
<dbReference type="Pfam" id="PF13419">
    <property type="entry name" value="HAD_2"/>
    <property type="match status" value="1"/>
</dbReference>
<dbReference type="CDD" id="cd07505">
    <property type="entry name" value="HAD_BPGM-like"/>
    <property type="match status" value="1"/>
</dbReference>
<dbReference type="NCBIfam" id="TIGR01549">
    <property type="entry name" value="HAD-SF-IA-v1"/>
    <property type="match status" value="1"/>
</dbReference>
<evidence type="ECO:0000256" key="4">
    <source>
        <dbReference type="ARBA" id="ARBA00022842"/>
    </source>
</evidence>
<sequence length="210" mass="24089">MKKIKAIIFDMDGVLIEAKEWHYEALNKALQLFGFAISRYDHLTTYDGLPTKKKLEMLSLESDLPKELHLFINEMKQLYTMEMVYTQCKPKFIHEYALSSLKTSGYRLAVASNSVRDTVEVMMEKACLAQYLSVIVSASDVIKPKPDAEIYLKTMSKLQLHPHECLIIEDNENGIKAARLSGAHVLEVRDVYDVNLTKIENYLAVIEERL</sequence>
<comment type="caution">
    <text evidence="5">The sequence shown here is derived from an EMBL/GenBank/DDBJ whole genome shotgun (WGS) entry which is preliminary data.</text>
</comment>
<evidence type="ECO:0008006" key="7">
    <source>
        <dbReference type="Google" id="ProtNLM"/>
    </source>
</evidence>
<dbReference type="RefSeq" id="WP_004657449.1">
    <property type="nucleotide sequence ID" value="NZ_KB849179.1"/>
</dbReference>
<dbReference type="InterPro" id="IPR041492">
    <property type="entry name" value="HAD_2"/>
</dbReference>
<name>A0ABN0J9J4_9GAMM</name>
<dbReference type="EMBL" id="APOI01000030">
    <property type="protein sequence ID" value="ENU21838.1"/>
    <property type="molecule type" value="Genomic_DNA"/>
</dbReference>
<dbReference type="PANTHER" id="PTHR46193:SF9">
    <property type="entry name" value="HALOACID DEHALOGENASE-LIKE HYDROLASE DOMAIN-CONTAINING PROTEIN SGPP"/>
    <property type="match status" value="1"/>
</dbReference>
<dbReference type="InterPro" id="IPR006439">
    <property type="entry name" value="HAD-SF_hydro_IA"/>
</dbReference>
<dbReference type="InterPro" id="IPR023214">
    <property type="entry name" value="HAD_sf"/>
</dbReference>
<dbReference type="InterPro" id="IPR051600">
    <property type="entry name" value="Beta-PGM-like"/>
</dbReference>